<feature type="compositionally biased region" description="Basic and acidic residues" evidence="1">
    <location>
        <begin position="81"/>
        <end position="95"/>
    </location>
</feature>
<evidence type="ECO:0000313" key="3">
    <source>
        <dbReference type="Proteomes" id="UP001430953"/>
    </source>
</evidence>
<gene>
    <name evidence="2" type="ORF">PUN28_005355</name>
</gene>
<keyword evidence="3" id="KW-1185">Reference proteome</keyword>
<proteinExistence type="predicted"/>
<sequence>MGIGGSRLLDTSATSVAFTAGDRRLSSTEEALLGHCSSTNPRWHIYLYRQRYEDSSRDVVQNSDLTPRSRPCPETRLCAGGEERVEERQSRETDKKKRKKRREKENAYESLRGTDKDKER</sequence>
<organism evidence="2 3">
    <name type="scientific">Cardiocondyla obscurior</name>
    <dbReference type="NCBI Taxonomy" id="286306"/>
    <lineage>
        <taxon>Eukaryota</taxon>
        <taxon>Metazoa</taxon>
        <taxon>Ecdysozoa</taxon>
        <taxon>Arthropoda</taxon>
        <taxon>Hexapoda</taxon>
        <taxon>Insecta</taxon>
        <taxon>Pterygota</taxon>
        <taxon>Neoptera</taxon>
        <taxon>Endopterygota</taxon>
        <taxon>Hymenoptera</taxon>
        <taxon>Apocrita</taxon>
        <taxon>Aculeata</taxon>
        <taxon>Formicoidea</taxon>
        <taxon>Formicidae</taxon>
        <taxon>Myrmicinae</taxon>
        <taxon>Cardiocondyla</taxon>
    </lineage>
</organism>
<dbReference type="Proteomes" id="UP001430953">
    <property type="component" value="Unassembled WGS sequence"/>
</dbReference>
<evidence type="ECO:0000313" key="2">
    <source>
        <dbReference type="EMBL" id="KAL0126961.1"/>
    </source>
</evidence>
<comment type="caution">
    <text evidence="2">The sequence shown here is derived from an EMBL/GenBank/DDBJ whole genome shotgun (WGS) entry which is preliminary data.</text>
</comment>
<protein>
    <submittedName>
        <fullName evidence="2">Uncharacterized protein</fullName>
    </submittedName>
</protein>
<feature type="compositionally biased region" description="Basic and acidic residues" evidence="1">
    <location>
        <begin position="103"/>
        <end position="120"/>
    </location>
</feature>
<name>A0AAW2GLF7_9HYME</name>
<feature type="region of interest" description="Disordered" evidence="1">
    <location>
        <begin position="54"/>
        <end position="120"/>
    </location>
</feature>
<dbReference type="AlphaFoldDB" id="A0AAW2GLF7"/>
<evidence type="ECO:0000256" key="1">
    <source>
        <dbReference type="SAM" id="MobiDB-lite"/>
    </source>
</evidence>
<reference evidence="2 3" key="1">
    <citation type="submission" date="2023-03" db="EMBL/GenBank/DDBJ databases">
        <title>High recombination rates correlate with genetic variation in Cardiocondyla obscurior ants.</title>
        <authorList>
            <person name="Errbii M."/>
        </authorList>
    </citation>
    <scope>NUCLEOTIDE SEQUENCE [LARGE SCALE GENOMIC DNA]</scope>
    <source>
        <strain evidence="2">Alpha-2009</strain>
        <tissue evidence="2">Whole body</tissue>
    </source>
</reference>
<dbReference type="EMBL" id="JADYXP020000004">
    <property type="protein sequence ID" value="KAL0126961.1"/>
    <property type="molecule type" value="Genomic_DNA"/>
</dbReference>
<accession>A0AAW2GLF7</accession>